<dbReference type="EMBL" id="LK032078">
    <property type="protein sequence ID" value="CDY17838.1"/>
    <property type="molecule type" value="Genomic_DNA"/>
</dbReference>
<dbReference type="PANTHER" id="PTHR22753:SF32">
    <property type="entry name" value="TRANSFERASE"/>
    <property type="match status" value="1"/>
</dbReference>
<reference evidence="1 2" key="1">
    <citation type="journal article" date="2014" name="Science">
        <title>Plant genetics. Early allopolyploid evolution in the post-Neolithic Brassica napus oilseed genome.</title>
        <authorList>
            <person name="Chalhoub B."/>
            <person name="Denoeud F."/>
            <person name="Liu S."/>
            <person name="Parkin I.A."/>
            <person name="Tang H."/>
            <person name="Wang X."/>
            <person name="Chiquet J."/>
            <person name="Belcram H."/>
            <person name="Tong C."/>
            <person name="Samans B."/>
            <person name="Correa M."/>
            <person name="Da Silva C."/>
            <person name="Just J."/>
            <person name="Falentin C."/>
            <person name="Koh C.S."/>
            <person name="Le Clainche I."/>
            <person name="Bernard M."/>
            <person name="Bento P."/>
            <person name="Noel B."/>
            <person name="Labadie K."/>
            <person name="Alberti A."/>
            <person name="Charles M."/>
            <person name="Arnaud D."/>
            <person name="Guo H."/>
            <person name="Daviaud C."/>
            <person name="Alamery S."/>
            <person name="Jabbari K."/>
            <person name="Zhao M."/>
            <person name="Edger P.P."/>
            <person name="Chelaifa H."/>
            <person name="Tack D."/>
            <person name="Lassalle G."/>
            <person name="Mestiri I."/>
            <person name="Schnel N."/>
            <person name="Le Paslier M.C."/>
            <person name="Fan G."/>
            <person name="Renault V."/>
            <person name="Bayer P.E."/>
            <person name="Golicz A.A."/>
            <person name="Manoli S."/>
            <person name="Lee T.H."/>
            <person name="Thi V.H."/>
            <person name="Chalabi S."/>
            <person name="Hu Q."/>
            <person name="Fan C."/>
            <person name="Tollenaere R."/>
            <person name="Lu Y."/>
            <person name="Battail C."/>
            <person name="Shen J."/>
            <person name="Sidebottom C.H."/>
            <person name="Wang X."/>
            <person name="Canaguier A."/>
            <person name="Chauveau A."/>
            <person name="Berard A."/>
            <person name="Deniot G."/>
            <person name="Guan M."/>
            <person name="Liu Z."/>
            <person name="Sun F."/>
            <person name="Lim Y.P."/>
            <person name="Lyons E."/>
            <person name="Town C.D."/>
            <person name="Bancroft I."/>
            <person name="Wang X."/>
            <person name="Meng J."/>
            <person name="Ma J."/>
            <person name="Pires J.C."/>
            <person name="King G.J."/>
            <person name="Brunel D."/>
            <person name="Delourme R."/>
            <person name="Renard M."/>
            <person name="Aury J.M."/>
            <person name="Adams K.L."/>
            <person name="Batley J."/>
            <person name="Snowdon R.J."/>
            <person name="Tost J."/>
            <person name="Edwards D."/>
            <person name="Zhou Y."/>
            <person name="Hua W."/>
            <person name="Sharpe A.G."/>
            <person name="Paterson A.H."/>
            <person name="Guan C."/>
            <person name="Wincker P."/>
        </authorList>
    </citation>
    <scope>NUCLEOTIDE SEQUENCE [LARGE SCALE GENOMIC DNA]</scope>
    <source>
        <strain evidence="2">cv. Darmor-bzh</strain>
    </source>
</reference>
<evidence type="ECO:0000313" key="2">
    <source>
        <dbReference type="Proteomes" id="UP000028999"/>
    </source>
</evidence>
<evidence type="ECO:0000313" key="1">
    <source>
        <dbReference type="EMBL" id="CDY17838.1"/>
    </source>
</evidence>
<dbReference type="STRING" id="3708.A0A078FZP0"/>
<dbReference type="Proteomes" id="UP000028999">
    <property type="component" value="Unassembled WGS sequence"/>
</dbReference>
<dbReference type="PANTHER" id="PTHR22753">
    <property type="entry name" value="TRANSMEMBRANE PROTEIN 68"/>
    <property type="match status" value="1"/>
</dbReference>
<sequence>MSIPTCNSPVTLVDFFENNSLTNQIKCPGRYYYYFGKERETGEEEELRDREKAKEVFAEVKKEVERCIKFVKQRREEDPYRPLLPRLHYHLKHGLLTQVPTFPF</sequence>
<keyword evidence="2" id="KW-1185">Reference proteome</keyword>
<dbReference type="Gramene" id="CDY17838">
    <property type="protein sequence ID" value="CDY17838"/>
    <property type="gene ID" value="GSBRNA2T00002157001"/>
</dbReference>
<protein>
    <submittedName>
        <fullName evidence="1">BnaC08g04520D protein</fullName>
    </submittedName>
</protein>
<gene>
    <name evidence="1" type="primary">BnaC08g04520D</name>
    <name evidence="1" type="ORF">GSBRNA2T00002157001</name>
</gene>
<accession>A0A078FZP0</accession>
<dbReference type="PaxDb" id="3708-A0A078FZP0"/>
<proteinExistence type="predicted"/>
<organism evidence="1 2">
    <name type="scientific">Brassica napus</name>
    <name type="common">Rape</name>
    <dbReference type="NCBI Taxonomy" id="3708"/>
    <lineage>
        <taxon>Eukaryota</taxon>
        <taxon>Viridiplantae</taxon>
        <taxon>Streptophyta</taxon>
        <taxon>Embryophyta</taxon>
        <taxon>Tracheophyta</taxon>
        <taxon>Spermatophyta</taxon>
        <taxon>Magnoliopsida</taxon>
        <taxon>eudicotyledons</taxon>
        <taxon>Gunneridae</taxon>
        <taxon>Pentapetalae</taxon>
        <taxon>rosids</taxon>
        <taxon>malvids</taxon>
        <taxon>Brassicales</taxon>
        <taxon>Brassicaceae</taxon>
        <taxon>Brassiceae</taxon>
        <taxon>Brassica</taxon>
    </lineage>
</organism>
<dbReference type="OMA" id="MSIPTCN"/>
<dbReference type="AlphaFoldDB" id="A0A078FZP0"/>
<name>A0A078FZP0_BRANA</name>